<gene>
    <name evidence="1" type="ORF">NIES2119_19600</name>
</gene>
<dbReference type="EMBL" id="MRCE01000020">
    <property type="protein sequence ID" value="OKH35704.1"/>
    <property type="molecule type" value="Genomic_DNA"/>
</dbReference>
<organism evidence="1 2">
    <name type="scientific">[Phormidium ambiguum] IAM M-71</name>
    <dbReference type="NCBI Taxonomy" id="454136"/>
    <lineage>
        <taxon>Bacteria</taxon>
        <taxon>Bacillati</taxon>
        <taxon>Cyanobacteriota</taxon>
        <taxon>Cyanophyceae</taxon>
        <taxon>Oscillatoriophycideae</taxon>
        <taxon>Aerosakkonematales</taxon>
        <taxon>Aerosakkonemataceae</taxon>
        <taxon>Floridanema</taxon>
    </lineage>
</organism>
<sequence>MLTITVSHNAANVVGILSQRAIKTLRQAEFCIVKQEGNYGFTGSLTIPLLPEEGLTWQGVKSCLENCGYQVLIVC</sequence>
<comment type="caution">
    <text evidence="1">The sequence shown here is derived from an EMBL/GenBank/DDBJ whole genome shotgun (WGS) entry which is preliminary data.</text>
</comment>
<dbReference type="Proteomes" id="UP000185860">
    <property type="component" value="Unassembled WGS sequence"/>
</dbReference>
<reference evidence="1 2" key="1">
    <citation type="submission" date="2016-11" db="EMBL/GenBank/DDBJ databases">
        <title>Draft Genome Sequences of Nine Cyanobacterial Strains from Diverse Habitats.</title>
        <authorList>
            <person name="Zhu T."/>
            <person name="Hou S."/>
            <person name="Lu X."/>
            <person name="Hess W.R."/>
        </authorList>
    </citation>
    <scope>NUCLEOTIDE SEQUENCE [LARGE SCALE GENOMIC DNA]</scope>
    <source>
        <strain evidence="1 2">IAM M-71</strain>
    </source>
</reference>
<dbReference type="RefSeq" id="WP_073595191.1">
    <property type="nucleotide sequence ID" value="NZ_MRCE01000020.1"/>
</dbReference>
<dbReference type="OrthoDB" id="462978at2"/>
<evidence type="ECO:0000313" key="2">
    <source>
        <dbReference type="Proteomes" id="UP000185860"/>
    </source>
</evidence>
<proteinExistence type="predicted"/>
<accession>A0A1U7IFI7</accession>
<name>A0A1U7IFI7_9CYAN</name>
<protein>
    <submittedName>
        <fullName evidence="1">Uncharacterized protein</fullName>
    </submittedName>
</protein>
<dbReference type="AlphaFoldDB" id="A0A1U7IFI7"/>
<evidence type="ECO:0000313" key="1">
    <source>
        <dbReference type="EMBL" id="OKH35704.1"/>
    </source>
</evidence>